<keyword evidence="1" id="KW-1133">Transmembrane helix</keyword>
<proteinExistence type="predicted"/>
<reference evidence="2 3" key="1">
    <citation type="submission" date="2019-04" db="EMBL/GenBank/DDBJ databases">
        <title>Natronomonas sp. F20-122 a newhaloarchaeon isolated from a saline saltern of Isla Bacuta, Huelva, Spain.</title>
        <authorList>
            <person name="Duran-Viseras A."/>
            <person name="Sanchez-Porro C."/>
            <person name="Ventosa A."/>
        </authorList>
    </citation>
    <scope>NUCLEOTIDE SEQUENCE [LARGE SCALE GENOMIC DNA]</scope>
    <source>
        <strain evidence="2 3">F20-122</strain>
    </source>
</reference>
<dbReference type="AlphaFoldDB" id="A0A4U5JAU3"/>
<protein>
    <recommendedName>
        <fullName evidence="4">Cox cluster protein</fullName>
    </recommendedName>
</protein>
<dbReference type="RefSeq" id="WP_137276702.1">
    <property type="nucleotide sequence ID" value="NZ_QKNX01000003.1"/>
</dbReference>
<comment type="caution">
    <text evidence="2">The sequence shown here is derived from an EMBL/GenBank/DDBJ whole genome shotgun (WGS) entry which is preliminary data.</text>
</comment>
<evidence type="ECO:0000313" key="2">
    <source>
        <dbReference type="EMBL" id="TKR25695.1"/>
    </source>
</evidence>
<evidence type="ECO:0000256" key="1">
    <source>
        <dbReference type="SAM" id="Phobius"/>
    </source>
</evidence>
<dbReference type="Proteomes" id="UP000308037">
    <property type="component" value="Unassembled WGS sequence"/>
</dbReference>
<feature type="transmembrane region" description="Helical" evidence="1">
    <location>
        <begin position="12"/>
        <end position="31"/>
    </location>
</feature>
<evidence type="ECO:0000313" key="3">
    <source>
        <dbReference type="Proteomes" id="UP000308037"/>
    </source>
</evidence>
<sequence>MDLVGMARKISVSLIGALLLVVVLSYMYKILPEDGPFAIKSAIVDITPFVVGSIVVGFGVVGLWLLNDSRGF</sequence>
<accession>A0A4U5JAU3</accession>
<feature type="transmembrane region" description="Helical" evidence="1">
    <location>
        <begin position="43"/>
        <end position="66"/>
    </location>
</feature>
<name>A0A4U5JAU3_9EURY</name>
<evidence type="ECO:0008006" key="4">
    <source>
        <dbReference type="Google" id="ProtNLM"/>
    </source>
</evidence>
<keyword evidence="1" id="KW-0472">Membrane</keyword>
<gene>
    <name evidence="2" type="ORF">DM868_09810</name>
</gene>
<dbReference type="EMBL" id="QKNX01000003">
    <property type="protein sequence ID" value="TKR25695.1"/>
    <property type="molecule type" value="Genomic_DNA"/>
</dbReference>
<keyword evidence="1" id="KW-0812">Transmembrane</keyword>
<keyword evidence="3" id="KW-1185">Reference proteome</keyword>
<organism evidence="2 3">
    <name type="scientific">Natronomonas salsuginis</name>
    <dbReference type="NCBI Taxonomy" id="2217661"/>
    <lineage>
        <taxon>Archaea</taxon>
        <taxon>Methanobacteriati</taxon>
        <taxon>Methanobacteriota</taxon>
        <taxon>Stenosarchaea group</taxon>
        <taxon>Halobacteria</taxon>
        <taxon>Halobacteriales</taxon>
        <taxon>Natronomonadaceae</taxon>
        <taxon>Natronomonas</taxon>
    </lineage>
</organism>